<proteinExistence type="predicted"/>
<keyword evidence="5" id="KW-0808">Transferase</keyword>
<protein>
    <recommendedName>
        <fullName evidence="3">histidine kinase</fullName>
        <ecNumber evidence="3">2.7.13.3</ecNumber>
    </recommendedName>
</protein>
<dbReference type="SMART" id="SM00387">
    <property type="entry name" value="HATPase_c"/>
    <property type="match status" value="1"/>
</dbReference>
<evidence type="ECO:0000313" key="13">
    <source>
        <dbReference type="Proteomes" id="UP000660381"/>
    </source>
</evidence>
<dbReference type="PANTHER" id="PTHR43065:SF50">
    <property type="entry name" value="HISTIDINE KINASE"/>
    <property type="match status" value="1"/>
</dbReference>
<dbReference type="Gene3D" id="3.30.450.20">
    <property type="entry name" value="PAS domain"/>
    <property type="match status" value="1"/>
</dbReference>
<dbReference type="Proteomes" id="UP000660381">
    <property type="component" value="Unassembled WGS sequence"/>
</dbReference>
<dbReference type="InterPro" id="IPR003661">
    <property type="entry name" value="HisK_dim/P_dom"/>
</dbReference>
<evidence type="ECO:0000256" key="2">
    <source>
        <dbReference type="ARBA" id="ARBA00004370"/>
    </source>
</evidence>
<dbReference type="EC" id="2.7.13.3" evidence="3"/>
<dbReference type="Gene3D" id="1.10.8.500">
    <property type="entry name" value="HAMP domain in histidine kinase"/>
    <property type="match status" value="1"/>
</dbReference>
<reference evidence="12 13" key="1">
    <citation type="journal article" date="2020" name="ISME J.">
        <title>Comparative genomics reveals insights into cyanobacterial evolution and habitat adaptation.</title>
        <authorList>
            <person name="Chen M.Y."/>
            <person name="Teng W.K."/>
            <person name="Zhao L."/>
            <person name="Hu C.X."/>
            <person name="Zhou Y.K."/>
            <person name="Han B.P."/>
            <person name="Song L.R."/>
            <person name="Shu W.S."/>
        </authorList>
    </citation>
    <scope>NUCLEOTIDE SEQUENCE [LARGE SCALE GENOMIC DNA]</scope>
    <source>
        <strain evidence="12 13">FACHB-362</strain>
    </source>
</reference>
<keyword evidence="6" id="KW-0418">Kinase</keyword>
<comment type="caution">
    <text evidence="12">The sequence shown here is derived from an EMBL/GenBank/DDBJ whole genome shotgun (WGS) entry which is preliminary data.</text>
</comment>
<dbReference type="SUPFAM" id="SSF58104">
    <property type="entry name" value="Methyl-accepting chemotaxis protein (MCP) signaling domain"/>
    <property type="match status" value="1"/>
</dbReference>
<dbReference type="Gene3D" id="3.30.565.10">
    <property type="entry name" value="Histidine kinase-like ATPase, C-terminal domain"/>
    <property type="match status" value="1"/>
</dbReference>
<dbReference type="RefSeq" id="WP_190907637.1">
    <property type="nucleotide sequence ID" value="NZ_JACJTQ010000026.1"/>
</dbReference>
<dbReference type="PANTHER" id="PTHR43065">
    <property type="entry name" value="SENSOR HISTIDINE KINASE"/>
    <property type="match status" value="1"/>
</dbReference>
<dbReference type="InterPro" id="IPR004358">
    <property type="entry name" value="Sig_transdc_His_kin-like_C"/>
</dbReference>
<keyword evidence="8" id="KW-0175">Coiled coil</keyword>
<sequence length="695" mass="77817">MLKLKKITIVNKLLLWFLLIALVPLTTVTCLTYYIVGKAQEKQVNNNLIYIAETKAKRLDNYINERKKNAAAIAQIPNIVDAIEKYQKIFKQSGINSLTSWQLDAKYRPFIAKYLEIFDYSDIVLISQSGDHIFSVKRGKEYGQNYYNVHLKNSELAKVFDRAKTLMQVEVSNFGYYKTINEPAAFIAAPVFKKDLIIGVVVLQLNNQEFNKVVNDYTGLGNTGETIVGSLVGEKIIFTSPTRHDPNAAFQRTVKISQQKLNPLDQAAHGIKGTGITIDYRGQKTIAAWRYLPSLNSGLLVKMDTSEAFEALTTLRNIVIFLGIITVCFVICAALVVAKSISKPVVQLTQIVHELAQGNLHKKVPVLSHDEIGQLAQSFNCMTEQLEASFTTIQEREQELAIAKEKLEVVLAQLQQEAQQLASQLVQSEKMSSLGQLVAGVAHEINNPVNFIYGNINPAHEYIENLLKLIQLYQLYYPHPVPEIQAEIEAIDLSFLIADLPKLLNSMKIGTQRIKEIVLSLRTFSHLDEAEMKAVNIHEGLDSTLMILQNRFKATSNRPAIELIKEYANLPLVECYAGQLNQVFMNILVNAIDALEESILSQEFALSKPQIRIYTEIGEDKKVIIRIADNGIGIPANIYKRVFDPFFTTKPVGKGTGLGLSISYQIITEKHLGKLECISSPGKGTEFIIAIPLHQ</sequence>
<dbReference type="InterPro" id="IPR036890">
    <property type="entry name" value="HATPase_C_sf"/>
</dbReference>
<accession>A0ABR8J7F1</accession>
<feature type="coiled-coil region" evidence="8">
    <location>
        <begin position="393"/>
        <end position="431"/>
    </location>
</feature>
<dbReference type="CDD" id="cd00082">
    <property type="entry name" value="HisKA"/>
    <property type="match status" value="1"/>
</dbReference>
<comment type="catalytic activity">
    <reaction evidence="1">
        <text>ATP + protein L-histidine = ADP + protein N-phospho-L-histidine.</text>
        <dbReference type="EC" id="2.7.13.3"/>
    </reaction>
</comment>
<keyword evidence="13" id="KW-1185">Reference proteome</keyword>
<dbReference type="SMART" id="SM00304">
    <property type="entry name" value="HAMP"/>
    <property type="match status" value="1"/>
</dbReference>
<keyword evidence="9" id="KW-1133">Transmembrane helix</keyword>
<evidence type="ECO:0000256" key="9">
    <source>
        <dbReference type="SAM" id="Phobius"/>
    </source>
</evidence>
<dbReference type="EMBL" id="JACJTQ010000026">
    <property type="protein sequence ID" value="MBD2693364.1"/>
    <property type="molecule type" value="Genomic_DNA"/>
</dbReference>
<dbReference type="PROSITE" id="PS50885">
    <property type="entry name" value="HAMP"/>
    <property type="match status" value="1"/>
</dbReference>
<evidence type="ECO:0000256" key="8">
    <source>
        <dbReference type="SAM" id="Coils"/>
    </source>
</evidence>
<gene>
    <name evidence="12" type="ORF">H6G68_16660</name>
</gene>
<dbReference type="PROSITE" id="PS50109">
    <property type="entry name" value="HIS_KIN"/>
    <property type="match status" value="1"/>
</dbReference>
<dbReference type="SUPFAM" id="SSF158472">
    <property type="entry name" value="HAMP domain-like"/>
    <property type="match status" value="1"/>
</dbReference>
<dbReference type="Pfam" id="PF02518">
    <property type="entry name" value="HATPase_c"/>
    <property type="match status" value="1"/>
</dbReference>
<keyword evidence="9" id="KW-0812">Transmembrane</keyword>
<evidence type="ECO:0000259" key="11">
    <source>
        <dbReference type="PROSITE" id="PS50885"/>
    </source>
</evidence>
<evidence type="ECO:0000256" key="3">
    <source>
        <dbReference type="ARBA" id="ARBA00012438"/>
    </source>
</evidence>
<dbReference type="Gene3D" id="1.10.287.130">
    <property type="match status" value="1"/>
</dbReference>
<comment type="subcellular location">
    <subcellularLocation>
        <location evidence="2">Membrane</location>
    </subcellularLocation>
</comment>
<evidence type="ECO:0000256" key="4">
    <source>
        <dbReference type="ARBA" id="ARBA00022553"/>
    </source>
</evidence>
<dbReference type="CDD" id="cd06225">
    <property type="entry name" value="HAMP"/>
    <property type="match status" value="1"/>
</dbReference>
<evidence type="ECO:0000256" key="6">
    <source>
        <dbReference type="ARBA" id="ARBA00022777"/>
    </source>
</evidence>
<dbReference type="InterPro" id="IPR003594">
    <property type="entry name" value="HATPase_dom"/>
</dbReference>
<keyword evidence="9" id="KW-0472">Membrane</keyword>
<evidence type="ECO:0000256" key="7">
    <source>
        <dbReference type="ARBA" id="ARBA00023012"/>
    </source>
</evidence>
<feature type="domain" description="HAMP" evidence="11">
    <location>
        <begin position="339"/>
        <end position="391"/>
    </location>
</feature>
<evidence type="ECO:0000313" key="12">
    <source>
        <dbReference type="EMBL" id="MBD2693364.1"/>
    </source>
</evidence>
<organism evidence="12 13">
    <name type="scientific">Anabaena catenula FACHB-362</name>
    <dbReference type="NCBI Taxonomy" id="2692877"/>
    <lineage>
        <taxon>Bacteria</taxon>
        <taxon>Bacillati</taxon>
        <taxon>Cyanobacteriota</taxon>
        <taxon>Cyanophyceae</taxon>
        <taxon>Nostocales</taxon>
        <taxon>Nostocaceae</taxon>
        <taxon>Anabaena</taxon>
    </lineage>
</organism>
<name>A0ABR8J7F1_9NOST</name>
<dbReference type="PRINTS" id="PR00344">
    <property type="entry name" value="BCTRLSENSOR"/>
</dbReference>
<dbReference type="Pfam" id="PF00672">
    <property type="entry name" value="HAMP"/>
    <property type="match status" value="1"/>
</dbReference>
<keyword evidence="7" id="KW-0902">Two-component regulatory system</keyword>
<evidence type="ECO:0000256" key="5">
    <source>
        <dbReference type="ARBA" id="ARBA00022679"/>
    </source>
</evidence>
<dbReference type="InterPro" id="IPR003660">
    <property type="entry name" value="HAMP_dom"/>
</dbReference>
<feature type="domain" description="Histidine kinase" evidence="10">
    <location>
        <begin position="440"/>
        <end position="695"/>
    </location>
</feature>
<feature type="transmembrane region" description="Helical" evidence="9">
    <location>
        <begin position="318"/>
        <end position="338"/>
    </location>
</feature>
<dbReference type="InterPro" id="IPR005467">
    <property type="entry name" value="His_kinase_dom"/>
</dbReference>
<keyword evidence="4" id="KW-0597">Phosphoprotein</keyword>
<dbReference type="SUPFAM" id="SSF55874">
    <property type="entry name" value="ATPase domain of HSP90 chaperone/DNA topoisomerase II/histidine kinase"/>
    <property type="match status" value="1"/>
</dbReference>
<evidence type="ECO:0000259" key="10">
    <source>
        <dbReference type="PROSITE" id="PS50109"/>
    </source>
</evidence>
<evidence type="ECO:0000256" key="1">
    <source>
        <dbReference type="ARBA" id="ARBA00000085"/>
    </source>
</evidence>